<dbReference type="AlphaFoldDB" id="A0A0P8DKB0"/>
<feature type="domain" description="SH3b" evidence="3">
    <location>
        <begin position="102"/>
        <end position="165"/>
    </location>
</feature>
<feature type="region of interest" description="Disordered" evidence="1">
    <location>
        <begin position="54"/>
        <end position="121"/>
    </location>
</feature>
<dbReference type="STRING" id="1666911.HLUCCA11_02380"/>
<keyword evidence="2" id="KW-0472">Membrane</keyword>
<evidence type="ECO:0000259" key="3">
    <source>
        <dbReference type="PROSITE" id="PS51781"/>
    </source>
</evidence>
<organism evidence="4 5">
    <name type="scientific">Phormidesmis priestleyi Ana</name>
    <dbReference type="NCBI Taxonomy" id="1666911"/>
    <lineage>
        <taxon>Bacteria</taxon>
        <taxon>Bacillati</taxon>
        <taxon>Cyanobacteriota</taxon>
        <taxon>Cyanophyceae</taxon>
        <taxon>Leptolyngbyales</taxon>
        <taxon>Leptolyngbyaceae</taxon>
        <taxon>Phormidesmis</taxon>
    </lineage>
</organism>
<dbReference type="Gene3D" id="2.30.30.40">
    <property type="entry name" value="SH3 Domains"/>
    <property type="match status" value="1"/>
</dbReference>
<protein>
    <submittedName>
        <fullName evidence="4">Bacterial SH3 domain</fullName>
    </submittedName>
</protein>
<reference evidence="4 5" key="1">
    <citation type="submission" date="2015-09" db="EMBL/GenBank/DDBJ databases">
        <title>Identification and resolution of microdiversity through metagenomic sequencing of parallel consortia.</title>
        <authorList>
            <person name="Nelson W.C."/>
            <person name="Romine M.F."/>
            <person name="Lindemann S.R."/>
        </authorList>
    </citation>
    <scope>NUCLEOTIDE SEQUENCE [LARGE SCALE GENOMIC DNA]</scope>
    <source>
        <strain evidence="4">Ana</strain>
    </source>
</reference>
<evidence type="ECO:0000256" key="2">
    <source>
        <dbReference type="SAM" id="Phobius"/>
    </source>
</evidence>
<keyword evidence="2" id="KW-1133">Transmembrane helix</keyword>
<evidence type="ECO:0000256" key="1">
    <source>
        <dbReference type="SAM" id="MobiDB-lite"/>
    </source>
</evidence>
<dbReference type="PROSITE" id="PS51781">
    <property type="entry name" value="SH3B"/>
    <property type="match status" value="1"/>
</dbReference>
<comment type="caution">
    <text evidence="4">The sequence shown here is derived from an EMBL/GenBank/DDBJ whole genome shotgun (WGS) entry which is preliminary data.</text>
</comment>
<evidence type="ECO:0000313" key="5">
    <source>
        <dbReference type="Proteomes" id="UP000050465"/>
    </source>
</evidence>
<dbReference type="InterPro" id="IPR003646">
    <property type="entry name" value="SH3-like_bac-type"/>
</dbReference>
<name>A0A0P8DKB0_9CYAN</name>
<sequence>MRRHGDINNMVMKNFLIGLSKFVLGIILAMLIMSLAGLSMVRYFMTRMVEPPDRPSYENDLPEDQRPVAQSPTTAAAGTPETANAGSAAAPELEPQRDENPEGSYSASATTNLNLRSGPGTSYDSIGGVGIDESVTVIGEDSGWLNVLLSDGNEGWVSANYITAE</sequence>
<evidence type="ECO:0000313" key="4">
    <source>
        <dbReference type="EMBL" id="KPQ37302.1"/>
    </source>
</evidence>
<gene>
    <name evidence="4" type="ORF">HLUCCA11_02380</name>
</gene>
<feature type="transmembrane region" description="Helical" evidence="2">
    <location>
        <begin position="15"/>
        <end position="38"/>
    </location>
</feature>
<accession>A0A0P8DKB0</accession>
<keyword evidence="2" id="KW-0812">Transmembrane</keyword>
<feature type="compositionally biased region" description="Polar residues" evidence="1">
    <location>
        <begin position="103"/>
        <end position="121"/>
    </location>
</feature>
<dbReference type="EMBL" id="LJZR01000002">
    <property type="protein sequence ID" value="KPQ37302.1"/>
    <property type="molecule type" value="Genomic_DNA"/>
</dbReference>
<feature type="compositionally biased region" description="Low complexity" evidence="1">
    <location>
        <begin position="72"/>
        <end position="86"/>
    </location>
</feature>
<proteinExistence type="predicted"/>
<dbReference type="Proteomes" id="UP000050465">
    <property type="component" value="Unassembled WGS sequence"/>
</dbReference>
<dbReference type="Pfam" id="PF08239">
    <property type="entry name" value="SH3_3"/>
    <property type="match status" value="1"/>
</dbReference>
<dbReference type="SMART" id="SM00287">
    <property type="entry name" value="SH3b"/>
    <property type="match status" value="1"/>
</dbReference>